<feature type="compositionally biased region" description="Polar residues" evidence="1">
    <location>
        <begin position="182"/>
        <end position="191"/>
    </location>
</feature>
<feature type="region of interest" description="Disordered" evidence="1">
    <location>
        <begin position="125"/>
        <end position="145"/>
    </location>
</feature>
<feature type="region of interest" description="Disordered" evidence="1">
    <location>
        <begin position="178"/>
        <end position="218"/>
    </location>
</feature>
<accession>A0A453QRQ4</accession>
<feature type="compositionally biased region" description="Low complexity" evidence="1">
    <location>
        <begin position="7"/>
        <end position="22"/>
    </location>
</feature>
<keyword evidence="3" id="KW-1185">Reference proteome</keyword>
<reference evidence="2" key="5">
    <citation type="journal article" date="2021" name="G3 (Bethesda)">
        <title>Aegilops tauschii genome assembly Aet v5.0 features greater sequence contiguity and improved annotation.</title>
        <authorList>
            <person name="Wang L."/>
            <person name="Zhu T."/>
            <person name="Rodriguez J.C."/>
            <person name="Deal K.R."/>
            <person name="Dubcovsky J."/>
            <person name="McGuire P.E."/>
            <person name="Lux T."/>
            <person name="Spannagl M."/>
            <person name="Mayer K.F.X."/>
            <person name="Baldrich P."/>
            <person name="Meyers B.C."/>
            <person name="Huo N."/>
            <person name="Gu Y.Q."/>
            <person name="Zhou H."/>
            <person name="Devos K.M."/>
            <person name="Bennetzen J.L."/>
            <person name="Unver T."/>
            <person name="Budak H."/>
            <person name="Gulick P.J."/>
            <person name="Galiba G."/>
            <person name="Kalapos B."/>
            <person name="Nelson D.R."/>
            <person name="Li P."/>
            <person name="You F.M."/>
            <person name="Luo M.C."/>
            <person name="Dvorak J."/>
        </authorList>
    </citation>
    <scope>NUCLEOTIDE SEQUENCE [LARGE SCALE GENOMIC DNA]</scope>
    <source>
        <strain evidence="2">cv. AL8/78</strain>
    </source>
</reference>
<feature type="region of interest" description="Disordered" evidence="1">
    <location>
        <begin position="1"/>
        <end position="22"/>
    </location>
</feature>
<evidence type="ECO:0000256" key="1">
    <source>
        <dbReference type="SAM" id="MobiDB-lite"/>
    </source>
</evidence>
<name>A0A453QRQ4_AEGTS</name>
<reference evidence="3" key="1">
    <citation type="journal article" date="2014" name="Science">
        <title>Ancient hybridizations among the ancestral genomes of bread wheat.</title>
        <authorList>
            <consortium name="International Wheat Genome Sequencing Consortium,"/>
            <person name="Marcussen T."/>
            <person name="Sandve S.R."/>
            <person name="Heier L."/>
            <person name="Spannagl M."/>
            <person name="Pfeifer M."/>
            <person name="Jakobsen K.S."/>
            <person name="Wulff B.B."/>
            <person name="Steuernagel B."/>
            <person name="Mayer K.F."/>
            <person name="Olsen O.A."/>
        </authorList>
    </citation>
    <scope>NUCLEOTIDE SEQUENCE [LARGE SCALE GENOMIC DNA]</scope>
    <source>
        <strain evidence="3">cv. AL8/78</strain>
    </source>
</reference>
<protein>
    <submittedName>
        <fullName evidence="2">Uncharacterized protein</fullName>
    </submittedName>
</protein>
<feature type="compositionally biased region" description="Low complexity" evidence="1">
    <location>
        <begin position="192"/>
        <end position="218"/>
    </location>
</feature>
<dbReference type="EnsemblPlants" id="AET7Gv20297400.4">
    <property type="protein sequence ID" value="AET7Gv20297400.4"/>
    <property type="gene ID" value="AET7Gv20297400"/>
</dbReference>
<sequence>TPSIYFRPNPRSSPSLSSPAGRRGPLCALLRLAAALSPPPSPPPRIPRSPPHLRWPRRAPLLLPAANFQKAWTFEFKPATDSVDARGRRRQIQTTNNTTPAATFPQAAAMAYSASLQSFLPPSAHAAMSSSQHRPNRARPFQCAAVSAPSSAAASPSASAVPAERLEPRVEQRCNRRAGTGCLTSSPSCPWSRSMPTSSPSRTSTCGSSGSASSTAASSSVCPCSVKVLRHHLVEESC</sequence>
<reference evidence="2" key="4">
    <citation type="submission" date="2019-03" db="UniProtKB">
        <authorList>
            <consortium name="EnsemblPlants"/>
        </authorList>
    </citation>
    <scope>IDENTIFICATION</scope>
</reference>
<reference evidence="2" key="3">
    <citation type="journal article" date="2017" name="Nature">
        <title>Genome sequence of the progenitor of the wheat D genome Aegilops tauschii.</title>
        <authorList>
            <person name="Luo M.C."/>
            <person name="Gu Y.Q."/>
            <person name="Puiu D."/>
            <person name="Wang H."/>
            <person name="Twardziok S.O."/>
            <person name="Deal K.R."/>
            <person name="Huo N."/>
            <person name="Zhu T."/>
            <person name="Wang L."/>
            <person name="Wang Y."/>
            <person name="McGuire P.E."/>
            <person name="Liu S."/>
            <person name="Long H."/>
            <person name="Ramasamy R.K."/>
            <person name="Rodriguez J.C."/>
            <person name="Van S.L."/>
            <person name="Yuan L."/>
            <person name="Wang Z."/>
            <person name="Xia Z."/>
            <person name="Xiao L."/>
            <person name="Anderson O.D."/>
            <person name="Ouyang S."/>
            <person name="Liang Y."/>
            <person name="Zimin A.V."/>
            <person name="Pertea G."/>
            <person name="Qi P."/>
            <person name="Bennetzen J.L."/>
            <person name="Dai X."/>
            <person name="Dawson M.W."/>
            <person name="Muller H.G."/>
            <person name="Kugler K."/>
            <person name="Rivarola-Duarte L."/>
            <person name="Spannagl M."/>
            <person name="Mayer K.F.X."/>
            <person name="Lu F.H."/>
            <person name="Bevan M.W."/>
            <person name="Leroy P."/>
            <person name="Li P."/>
            <person name="You F.M."/>
            <person name="Sun Q."/>
            <person name="Liu Z."/>
            <person name="Lyons E."/>
            <person name="Wicker T."/>
            <person name="Salzberg S.L."/>
            <person name="Devos K.M."/>
            <person name="Dvorak J."/>
        </authorList>
    </citation>
    <scope>NUCLEOTIDE SEQUENCE [LARGE SCALE GENOMIC DNA]</scope>
    <source>
        <strain evidence="2">cv. AL8/78</strain>
    </source>
</reference>
<proteinExistence type="predicted"/>
<dbReference type="STRING" id="200361.A0A453QRQ4"/>
<dbReference type="Gramene" id="AET7Gv20297400.3">
    <property type="protein sequence ID" value="AET7Gv20297400.3"/>
    <property type="gene ID" value="AET7Gv20297400"/>
</dbReference>
<dbReference type="Proteomes" id="UP000015105">
    <property type="component" value="Chromosome 7D"/>
</dbReference>
<evidence type="ECO:0000313" key="3">
    <source>
        <dbReference type="Proteomes" id="UP000015105"/>
    </source>
</evidence>
<evidence type="ECO:0000313" key="2">
    <source>
        <dbReference type="EnsemblPlants" id="AET7Gv20297400.3"/>
    </source>
</evidence>
<organism evidence="2 3">
    <name type="scientific">Aegilops tauschii subsp. strangulata</name>
    <name type="common">Goatgrass</name>
    <dbReference type="NCBI Taxonomy" id="200361"/>
    <lineage>
        <taxon>Eukaryota</taxon>
        <taxon>Viridiplantae</taxon>
        <taxon>Streptophyta</taxon>
        <taxon>Embryophyta</taxon>
        <taxon>Tracheophyta</taxon>
        <taxon>Spermatophyta</taxon>
        <taxon>Magnoliopsida</taxon>
        <taxon>Liliopsida</taxon>
        <taxon>Poales</taxon>
        <taxon>Poaceae</taxon>
        <taxon>BOP clade</taxon>
        <taxon>Pooideae</taxon>
        <taxon>Triticodae</taxon>
        <taxon>Triticeae</taxon>
        <taxon>Triticinae</taxon>
        <taxon>Aegilops</taxon>
    </lineage>
</organism>
<dbReference type="AlphaFoldDB" id="A0A453QRQ4"/>
<dbReference type="EnsemblPlants" id="AET7Gv20297400.3">
    <property type="protein sequence ID" value="AET7Gv20297400.3"/>
    <property type="gene ID" value="AET7Gv20297400"/>
</dbReference>
<dbReference type="Gramene" id="AET7Gv20297400.4">
    <property type="protein sequence ID" value="AET7Gv20297400.4"/>
    <property type="gene ID" value="AET7Gv20297400"/>
</dbReference>
<reference evidence="3" key="2">
    <citation type="journal article" date="2017" name="Nat. Plants">
        <title>The Aegilops tauschii genome reveals multiple impacts of transposons.</title>
        <authorList>
            <person name="Zhao G."/>
            <person name="Zou C."/>
            <person name="Li K."/>
            <person name="Wang K."/>
            <person name="Li T."/>
            <person name="Gao L."/>
            <person name="Zhang X."/>
            <person name="Wang H."/>
            <person name="Yang Z."/>
            <person name="Liu X."/>
            <person name="Jiang W."/>
            <person name="Mao L."/>
            <person name="Kong X."/>
            <person name="Jiao Y."/>
            <person name="Jia J."/>
        </authorList>
    </citation>
    <scope>NUCLEOTIDE SEQUENCE [LARGE SCALE GENOMIC DNA]</scope>
    <source>
        <strain evidence="3">cv. AL8/78</strain>
    </source>
</reference>